<evidence type="ECO:0000313" key="2">
    <source>
        <dbReference type="EMBL" id="KAJ3570752.1"/>
    </source>
</evidence>
<gene>
    <name evidence="2" type="ORF">NPX13_g5627</name>
</gene>
<comment type="caution">
    <text evidence="2">The sequence shown here is derived from an EMBL/GenBank/DDBJ whole genome shotgun (WGS) entry which is preliminary data.</text>
</comment>
<feature type="compositionally biased region" description="Polar residues" evidence="1">
    <location>
        <begin position="363"/>
        <end position="387"/>
    </location>
</feature>
<dbReference type="VEuPathDB" id="FungiDB:F4678DRAFT_366339"/>
<dbReference type="EMBL" id="JANPWZ010000903">
    <property type="protein sequence ID" value="KAJ3570752.1"/>
    <property type="molecule type" value="Genomic_DNA"/>
</dbReference>
<feature type="region of interest" description="Disordered" evidence="1">
    <location>
        <begin position="1"/>
        <end position="109"/>
    </location>
</feature>
<keyword evidence="3" id="KW-1185">Reference proteome</keyword>
<protein>
    <submittedName>
        <fullName evidence="2">Uncharacterized protein</fullName>
    </submittedName>
</protein>
<dbReference type="Proteomes" id="UP001148614">
    <property type="component" value="Unassembled WGS sequence"/>
</dbReference>
<dbReference type="AlphaFoldDB" id="A0A9W8TM82"/>
<feature type="region of interest" description="Disordered" evidence="1">
    <location>
        <begin position="359"/>
        <end position="468"/>
    </location>
</feature>
<evidence type="ECO:0000313" key="3">
    <source>
        <dbReference type="Proteomes" id="UP001148614"/>
    </source>
</evidence>
<name>A0A9W8TM82_9PEZI</name>
<feature type="compositionally biased region" description="Basic residues" evidence="1">
    <location>
        <begin position="1"/>
        <end position="11"/>
    </location>
</feature>
<feature type="compositionally biased region" description="Basic and acidic residues" evidence="1">
    <location>
        <begin position="32"/>
        <end position="45"/>
    </location>
</feature>
<sequence>MVYNTRSHRQRPLQASQRRADNRQGLRIPVKKGSDEQRRNNDSKGKASHTSAILTLSEDSSSSSNDESETCSTPIRSHPSRVSPPSKARRRAEVNSKLAPPKPGREFDDHHLLGDVRIVHYKHNPPQRSGQVSPDQDRRLSRDIPIHRQFALSRFPVPRSFLHHSRYALEQLQSSSILFSALERPPPAVITIVASPHAAIHFLRCFLTRKSHWLKSRDRDTDHDKCFWSIVTRRFNENDLGYHIGEWSIARVIAMVLCSDPYREQIEQKRRLQEDELLSRLISEIDDCREMSHRRKLQQSLDPGRIKTMTVNETLKDDVQEVFLPKPITTIEGYNDYMKALAEKEEKRTTATVVARVQATDRSQQGQTSSKPHGPASQSKIQLTNKQVKGPNVPRNAPSAAKRTRGNQSMKFRRRGGPGRQDGPSHPSPNQPRRQFGGVPSTKERTEGYRRSRQQFKATYRGSENRRR</sequence>
<reference evidence="2" key="1">
    <citation type="submission" date="2022-07" db="EMBL/GenBank/DDBJ databases">
        <title>Genome Sequence of Xylaria arbuscula.</title>
        <authorList>
            <person name="Buettner E."/>
        </authorList>
    </citation>
    <scope>NUCLEOTIDE SEQUENCE</scope>
    <source>
        <strain evidence="2">VT107</strain>
    </source>
</reference>
<evidence type="ECO:0000256" key="1">
    <source>
        <dbReference type="SAM" id="MobiDB-lite"/>
    </source>
</evidence>
<accession>A0A9W8TM82</accession>
<organism evidence="2 3">
    <name type="scientific">Xylaria arbuscula</name>
    <dbReference type="NCBI Taxonomy" id="114810"/>
    <lineage>
        <taxon>Eukaryota</taxon>
        <taxon>Fungi</taxon>
        <taxon>Dikarya</taxon>
        <taxon>Ascomycota</taxon>
        <taxon>Pezizomycotina</taxon>
        <taxon>Sordariomycetes</taxon>
        <taxon>Xylariomycetidae</taxon>
        <taxon>Xylariales</taxon>
        <taxon>Xylariaceae</taxon>
        <taxon>Xylaria</taxon>
    </lineage>
</organism>
<proteinExistence type="predicted"/>